<organism evidence="2 3">
    <name type="scientific">Paenibacillus eucommiae</name>
    <dbReference type="NCBI Taxonomy" id="1355755"/>
    <lineage>
        <taxon>Bacteria</taxon>
        <taxon>Bacillati</taxon>
        <taxon>Bacillota</taxon>
        <taxon>Bacilli</taxon>
        <taxon>Bacillales</taxon>
        <taxon>Paenibacillaceae</taxon>
        <taxon>Paenibacillus</taxon>
    </lineage>
</organism>
<dbReference type="CDD" id="cd00118">
    <property type="entry name" value="LysM"/>
    <property type="match status" value="3"/>
</dbReference>
<proteinExistence type="predicted"/>
<gene>
    <name evidence="2" type="ORF">J2Z66_002734</name>
</gene>
<reference evidence="2 3" key="1">
    <citation type="submission" date="2021-03" db="EMBL/GenBank/DDBJ databases">
        <title>Genomic Encyclopedia of Type Strains, Phase IV (KMG-IV): sequencing the most valuable type-strain genomes for metagenomic binning, comparative biology and taxonomic classification.</title>
        <authorList>
            <person name="Goeker M."/>
        </authorList>
    </citation>
    <scope>NUCLEOTIDE SEQUENCE [LARGE SCALE GENOMIC DNA]</scope>
    <source>
        <strain evidence="2 3">DSM 26048</strain>
    </source>
</reference>
<dbReference type="Pfam" id="PF10648">
    <property type="entry name" value="Gmad2"/>
    <property type="match status" value="1"/>
</dbReference>
<dbReference type="Proteomes" id="UP001519287">
    <property type="component" value="Unassembled WGS sequence"/>
</dbReference>
<dbReference type="RefSeq" id="WP_209971873.1">
    <property type="nucleotide sequence ID" value="NZ_JAGGLB010000007.1"/>
</dbReference>
<feature type="domain" description="LysM" evidence="1">
    <location>
        <begin position="9"/>
        <end position="57"/>
    </location>
</feature>
<dbReference type="EMBL" id="JAGGLB010000007">
    <property type="protein sequence ID" value="MBP1991127.1"/>
    <property type="molecule type" value="Genomic_DNA"/>
</dbReference>
<accession>A0ABS4IU80</accession>
<dbReference type="PANTHER" id="PTHR33734">
    <property type="entry name" value="LYSM DOMAIN-CONTAINING GPI-ANCHORED PROTEIN 2"/>
    <property type="match status" value="1"/>
</dbReference>
<feature type="domain" description="LysM" evidence="1">
    <location>
        <begin position="67"/>
        <end position="112"/>
    </location>
</feature>
<evidence type="ECO:0000313" key="2">
    <source>
        <dbReference type="EMBL" id="MBP1991127.1"/>
    </source>
</evidence>
<dbReference type="PROSITE" id="PS51782">
    <property type="entry name" value="LYSM"/>
    <property type="match status" value="3"/>
</dbReference>
<comment type="caution">
    <text evidence="2">The sequence shown here is derived from an EMBL/GenBank/DDBJ whole genome shotgun (WGS) entry which is preliminary data.</text>
</comment>
<evidence type="ECO:0000259" key="1">
    <source>
        <dbReference type="PROSITE" id="PS51782"/>
    </source>
</evidence>
<dbReference type="SUPFAM" id="SSF54106">
    <property type="entry name" value="LysM domain"/>
    <property type="match status" value="3"/>
</dbReference>
<feature type="domain" description="LysM" evidence="1">
    <location>
        <begin position="115"/>
        <end position="162"/>
    </location>
</feature>
<dbReference type="SMART" id="SM00257">
    <property type="entry name" value="LysM"/>
    <property type="match status" value="3"/>
</dbReference>
<protein>
    <submittedName>
        <fullName evidence="2">LysM repeat protein</fullName>
    </submittedName>
</protein>
<evidence type="ECO:0000313" key="3">
    <source>
        <dbReference type="Proteomes" id="UP001519287"/>
    </source>
</evidence>
<dbReference type="Gene3D" id="3.10.350.10">
    <property type="entry name" value="LysM domain"/>
    <property type="match status" value="3"/>
</dbReference>
<dbReference type="PANTHER" id="PTHR33734:SF22">
    <property type="entry name" value="MEMBRANE-BOUND LYTIC MUREIN TRANSGLYCOSYLASE D"/>
    <property type="match status" value="1"/>
</dbReference>
<sequence length="273" mass="30029">MAVVHETHVIYKVQSGDTLYSIAARFGSTENALRQANAIYPPITDVNLIYPGWTLAVPTPSILPNRTIYIVAQGDTLYSIAYRFAAHPDLLIGINKRIQNPNLIFPGQSLWVPAFMYEVVQGDTLTRISQHLGVPINTILVANQSRPGLSGDLIYPGYRLIIPLPSSRNIVVTRPFPGDTVCSGQQVEGFARVFEANVMMQLVDANNEIISNERFTTATEGAPAYGYFSAALPFDKSPTARSGELWVYDRSAKDGSITDLVQVQVYFNINSST</sequence>
<dbReference type="InterPro" id="IPR018392">
    <property type="entry name" value="LysM"/>
</dbReference>
<dbReference type="InterPro" id="IPR036779">
    <property type="entry name" value="LysM_dom_sf"/>
</dbReference>
<dbReference type="InterPro" id="IPR018911">
    <property type="entry name" value="Gmad2_Ig-like_dom"/>
</dbReference>
<dbReference type="Pfam" id="PF01476">
    <property type="entry name" value="LysM"/>
    <property type="match status" value="3"/>
</dbReference>
<name>A0ABS4IU80_9BACL</name>
<keyword evidence="3" id="KW-1185">Reference proteome</keyword>